<evidence type="ECO:0000313" key="3">
    <source>
        <dbReference type="Proteomes" id="UP000664534"/>
    </source>
</evidence>
<reference evidence="2" key="1">
    <citation type="submission" date="2021-03" db="EMBL/GenBank/DDBJ databases">
        <authorList>
            <person name="Tagirdzhanova G."/>
        </authorList>
    </citation>
    <scope>NUCLEOTIDE SEQUENCE</scope>
</reference>
<accession>A0A8H3EI49</accession>
<organism evidence="2 3">
    <name type="scientific">Imshaugia aleurites</name>
    <dbReference type="NCBI Taxonomy" id="172621"/>
    <lineage>
        <taxon>Eukaryota</taxon>
        <taxon>Fungi</taxon>
        <taxon>Dikarya</taxon>
        <taxon>Ascomycota</taxon>
        <taxon>Pezizomycotina</taxon>
        <taxon>Lecanoromycetes</taxon>
        <taxon>OSLEUM clade</taxon>
        <taxon>Lecanoromycetidae</taxon>
        <taxon>Lecanorales</taxon>
        <taxon>Lecanorineae</taxon>
        <taxon>Parmeliaceae</taxon>
        <taxon>Imshaugia</taxon>
    </lineage>
</organism>
<sequence length="201" mass="22082">MDGVKDQASLEVRPHEDLLPHQVDNHQTSHIRAQFSNLSLVEANETVIAEDGHPSSLSANPHASTEDSTPLNTIYVIRTPTALQNFLTTQPSACIKTIRLVLLYPLESILLTLEEQMGSSGPNVTPVFAAWMQAFKLIPPTIQLIQVDISHSFVLRTLMLGKLTQHLSTTVYLRSERKARFEVVGAKTDAGKAFIEAGMVG</sequence>
<dbReference type="OrthoDB" id="4249675at2759"/>
<comment type="caution">
    <text evidence="2">The sequence shown here is derived from an EMBL/GenBank/DDBJ whole genome shotgun (WGS) entry which is preliminary data.</text>
</comment>
<evidence type="ECO:0000256" key="1">
    <source>
        <dbReference type="SAM" id="MobiDB-lite"/>
    </source>
</evidence>
<dbReference type="EMBL" id="CAJPDT010000002">
    <property type="protein sequence ID" value="CAF9906132.1"/>
    <property type="molecule type" value="Genomic_DNA"/>
</dbReference>
<keyword evidence="3" id="KW-1185">Reference proteome</keyword>
<feature type="region of interest" description="Disordered" evidence="1">
    <location>
        <begin position="1"/>
        <end position="25"/>
    </location>
</feature>
<proteinExistence type="predicted"/>
<protein>
    <submittedName>
        <fullName evidence="2">Uncharacterized protein</fullName>
    </submittedName>
</protein>
<evidence type="ECO:0000313" key="2">
    <source>
        <dbReference type="EMBL" id="CAF9906132.1"/>
    </source>
</evidence>
<name>A0A8H3EI49_9LECA</name>
<gene>
    <name evidence="2" type="ORF">IMSHALPRED_004094</name>
</gene>
<dbReference type="AlphaFoldDB" id="A0A8H3EI49"/>
<dbReference type="Proteomes" id="UP000664534">
    <property type="component" value="Unassembled WGS sequence"/>
</dbReference>